<dbReference type="AlphaFoldDB" id="A0A7S3HZ92"/>
<dbReference type="CDD" id="cd00200">
    <property type="entry name" value="WD40"/>
    <property type="match status" value="1"/>
</dbReference>
<dbReference type="InterPro" id="IPR020472">
    <property type="entry name" value="WD40_PAC1"/>
</dbReference>
<keyword evidence="4" id="KW-0539">Nucleus</keyword>
<dbReference type="EMBL" id="HBIE01013887">
    <property type="protein sequence ID" value="CAE0309346.1"/>
    <property type="molecule type" value="Transcribed_RNA"/>
</dbReference>
<reference evidence="6" key="1">
    <citation type="submission" date="2021-01" db="EMBL/GenBank/DDBJ databases">
        <authorList>
            <person name="Corre E."/>
            <person name="Pelletier E."/>
            <person name="Niang G."/>
            <person name="Scheremetjew M."/>
            <person name="Finn R."/>
            <person name="Kale V."/>
            <person name="Holt S."/>
            <person name="Cochrane G."/>
            <person name="Meng A."/>
            <person name="Brown T."/>
            <person name="Cohen L."/>
        </authorList>
    </citation>
    <scope>NUCLEOTIDE SEQUENCE</scope>
    <source>
        <strain evidence="6">Fehren 1</strain>
    </source>
</reference>
<evidence type="ECO:0000256" key="2">
    <source>
        <dbReference type="ARBA" id="ARBA00022574"/>
    </source>
</evidence>
<dbReference type="InterPro" id="IPR036322">
    <property type="entry name" value="WD40_repeat_dom_sf"/>
</dbReference>
<dbReference type="InterPro" id="IPR015943">
    <property type="entry name" value="WD40/YVTN_repeat-like_dom_sf"/>
</dbReference>
<feature type="repeat" description="WD" evidence="5">
    <location>
        <begin position="131"/>
        <end position="172"/>
    </location>
</feature>
<dbReference type="SMART" id="SM00320">
    <property type="entry name" value="WD40"/>
    <property type="match status" value="4"/>
</dbReference>
<dbReference type="PROSITE" id="PS50082">
    <property type="entry name" value="WD_REPEATS_2"/>
    <property type="match status" value="3"/>
</dbReference>
<dbReference type="PROSITE" id="PS50294">
    <property type="entry name" value="WD_REPEATS_REGION"/>
    <property type="match status" value="3"/>
</dbReference>
<dbReference type="PRINTS" id="PR00320">
    <property type="entry name" value="GPROTEINBRPT"/>
</dbReference>
<gene>
    <name evidence="6" type="ORF">FEHR0123_LOCUS4260</name>
</gene>
<feature type="repeat" description="WD" evidence="5">
    <location>
        <begin position="89"/>
        <end position="130"/>
    </location>
</feature>
<keyword evidence="2 5" id="KW-0853">WD repeat</keyword>
<dbReference type="PANTHER" id="PTHR19848:SF0">
    <property type="entry name" value="NOTCHLESS PROTEIN HOMOLOG 1"/>
    <property type="match status" value="1"/>
</dbReference>
<dbReference type="Gene3D" id="2.130.10.10">
    <property type="entry name" value="YVTN repeat-like/Quinoprotein amine dehydrogenase"/>
    <property type="match status" value="1"/>
</dbReference>
<dbReference type="GO" id="GO:0000027">
    <property type="term" value="P:ribosomal large subunit assembly"/>
    <property type="evidence" value="ECO:0007669"/>
    <property type="project" value="TreeGrafter"/>
</dbReference>
<dbReference type="SUPFAM" id="SSF50978">
    <property type="entry name" value="WD40 repeat-like"/>
    <property type="match status" value="1"/>
</dbReference>
<protein>
    <submittedName>
        <fullName evidence="6">Uncharacterized protein</fullName>
    </submittedName>
</protein>
<evidence type="ECO:0000256" key="4">
    <source>
        <dbReference type="ARBA" id="ARBA00023242"/>
    </source>
</evidence>
<dbReference type="PRINTS" id="PR00319">
    <property type="entry name" value="GPROTEINB"/>
</dbReference>
<keyword evidence="3" id="KW-0677">Repeat</keyword>
<proteinExistence type="predicted"/>
<organism evidence="6">
    <name type="scientific">Favella ehrenbergii</name>
    <dbReference type="NCBI Taxonomy" id="182087"/>
    <lineage>
        <taxon>Eukaryota</taxon>
        <taxon>Sar</taxon>
        <taxon>Alveolata</taxon>
        <taxon>Ciliophora</taxon>
        <taxon>Intramacronucleata</taxon>
        <taxon>Spirotrichea</taxon>
        <taxon>Choreotrichia</taxon>
        <taxon>Tintinnida</taxon>
        <taxon>Xystonellidae</taxon>
        <taxon>Favella</taxon>
    </lineage>
</organism>
<comment type="subcellular location">
    <subcellularLocation>
        <location evidence="1">Nucleus</location>
        <location evidence="1">Nucleolus</location>
    </subcellularLocation>
</comment>
<feature type="repeat" description="WD" evidence="5">
    <location>
        <begin position="173"/>
        <end position="206"/>
    </location>
</feature>
<evidence type="ECO:0000313" key="6">
    <source>
        <dbReference type="EMBL" id="CAE0309346.1"/>
    </source>
</evidence>
<dbReference type="PANTHER" id="PTHR19848">
    <property type="entry name" value="WD40 REPEAT PROTEIN"/>
    <property type="match status" value="1"/>
</dbReference>
<dbReference type="InterPro" id="IPR001632">
    <property type="entry name" value="WD40_G-protein_beta-like"/>
</dbReference>
<dbReference type="Pfam" id="PF00400">
    <property type="entry name" value="WD40"/>
    <property type="match status" value="3"/>
</dbReference>
<dbReference type="PROSITE" id="PS00678">
    <property type="entry name" value="WD_REPEATS_1"/>
    <property type="match status" value="1"/>
</dbReference>
<dbReference type="InterPro" id="IPR019775">
    <property type="entry name" value="WD40_repeat_CS"/>
</dbReference>
<dbReference type="GO" id="GO:0005730">
    <property type="term" value="C:nucleolus"/>
    <property type="evidence" value="ECO:0007669"/>
    <property type="project" value="UniProtKB-SubCell"/>
</dbReference>
<dbReference type="InterPro" id="IPR001680">
    <property type="entry name" value="WD40_rpt"/>
</dbReference>
<evidence type="ECO:0000256" key="3">
    <source>
        <dbReference type="ARBA" id="ARBA00022737"/>
    </source>
</evidence>
<evidence type="ECO:0000256" key="1">
    <source>
        <dbReference type="ARBA" id="ARBA00004604"/>
    </source>
</evidence>
<accession>A0A7S3HZ92</accession>
<evidence type="ECO:0000256" key="5">
    <source>
        <dbReference type="PROSITE-ProRule" id="PRU00221"/>
    </source>
</evidence>
<sequence length="206" mass="23586">MKNELVGHAHWVNTLALSTDYVLRTGCFDHKRREFDSTTDEGKAAMKVYAQERYNKALDARGEILVSGSDDFTMHMWQPKRQRKSLARMTGHRALIIQVSFSPDGFYFVSASFDKSIKLWEGKSGKYLAAFRGHVSPVYQVSWSADSRLLVSGSKDSTLKVWDIAKRKLMFDLPGHSDEVYAVDWSPDGERVCSGSKDRRLRIWRN</sequence>
<name>A0A7S3HZ92_9SPIT</name>